<proteinExistence type="predicted"/>
<protein>
    <submittedName>
        <fullName evidence="2">Putative secreted protein</fullName>
    </submittedName>
</protein>
<dbReference type="AlphaFoldDB" id="A0A2M4CF53"/>
<sequence>MVVLRLMVLSMVVLAMVAMVRQVTATERTARRHVAVQAGPGVGRKVGILQVVVVVVGVVRHARWERV</sequence>
<reference evidence="2" key="1">
    <citation type="submission" date="2018-01" db="EMBL/GenBank/DDBJ databases">
        <title>An insight into the sialome of Amazonian anophelines.</title>
        <authorList>
            <person name="Ribeiro J.M."/>
            <person name="Scarpassa V."/>
            <person name="Calvo E."/>
        </authorList>
    </citation>
    <scope>NUCLEOTIDE SEQUENCE</scope>
    <source>
        <tissue evidence="2">Salivary glands</tissue>
    </source>
</reference>
<feature type="signal peptide" evidence="1">
    <location>
        <begin position="1"/>
        <end position="25"/>
    </location>
</feature>
<evidence type="ECO:0000313" key="2">
    <source>
        <dbReference type="EMBL" id="MBW63943.1"/>
    </source>
</evidence>
<feature type="chain" id="PRO_5014908534" evidence="1">
    <location>
        <begin position="26"/>
        <end position="67"/>
    </location>
</feature>
<keyword evidence="1" id="KW-0732">Signal</keyword>
<accession>A0A2M4CF53</accession>
<name>A0A2M4CF53_9DIPT</name>
<organism evidence="2">
    <name type="scientific">Anopheles marajoara</name>
    <dbReference type="NCBI Taxonomy" id="58244"/>
    <lineage>
        <taxon>Eukaryota</taxon>
        <taxon>Metazoa</taxon>
        <taxon>Ecdysozoa</taxon>
        <taxon>Arthropoda</taxon>
        <taxon>Hexapoda</taxon>
        <taxon>Insecta</taxon>
        <taxon>Pterygota</taxon>
        <taxon>Neoptera</taxon>
        <taxon>Endopterygota</taxon>
        <taxon>Diptera</taxon>
        <taxon>Nematocera</taxon>
        <taxon>Culicoidea</taxon>
        <taxon>Culicidae</taxon>
        <taxon>Anophelinae</taxon>
        <taxon>Anopheles</taxon>
    </lineage>
</organism>
<dbReference type="EMBL" id="GGFJ01014802">
    <property type="protein sequence ID" value="MBW63943.1"/>
    <property type="molecule type" value="Transcribed_RNA"/>
</dbReference>
<evidence type="ECO:0000256" key="1">
    <source>
        <dbReference type="SAM" id="SignalP"/>
    </source>
</evidence>